<reference evidence="3 4" key="1">
    <citation type="journal article" date="2024" name="bioRxiv">
        <title>A reference genome for Trichogramma kaykai: A tiny desert-dwelling parasitoid wasp with competing sex-ratio distorters.</title>
        <authorList>
            <person name="Culotta J."/>
            <person name="Lindsey A.R."/>
        </authorList>
    </citation>
    <scope>NUCLEOTIDE SEQUENCE [LARGE SCALE GENOMIC DNA]</scope>
    <source>
        <strain evidence="3 4">KSX58</strain>
    </source>
</reference>
<feature type="repeat" description="ANK" evidence="1">
    <location>
        <begin position="232"/>
        <end position="264"/>
    </location>
</feature>
<evidence type="ECO:0000256" key="1">
    <source>
        <dbReference type="PROSITE-ProRule" id="PRU00023"/>
    </source>
</evidence>
<dbReference type="PROSITE" id="PS50297">
    <property type="entry name" value="ANK_REP_REGION"/>
    <property type="match status" value="4"/>
</dbReference>
<dbReference type="PANTHER" id="PTHR24118:SF99">
    <property type="entry name" value="POTE ANKYRIN DOMAIN FAMILY MEMBER 3C-RELATED"/>
    <property type="match status" value="1"/>
</dbReference>
<sequence>MSASNDRSNDELSVPASSGKRSRDQISPLTDDWTGDYQDLRDIFPKEDIECLLLESTSVWAEHDESARRFVRLVTRVGYRDNCGNTPLHWALSQGRRYLAEVLLKNGADPNANNWKGSIPLHFASKGKRDATDLARTLFEHTDRDRYPQGLRVSAQDGFGCTPLHFAVNPRNRKLPELLLRRGADPNLPNMNGLTPLHIVCDQRDDYYFLKAFFDTCGKIPRTVEVNRRDKDGNTALHIAASHSSDDIVELLLKRNAHPNWANNAGSTPLHNICTRYDRNCRCSLVKLFFRINDEKKKRTVAELLLRRGADPNLANAEGSTPLHMISKTSDEQPGLAELFFKICDEKRRLVKVDAWDKKGRTPLQRAVANIKPDVVDVLLRRGADLSSFVFPAKSYFGKSFKLCTPGDNFGIAMIIS</sequence>
<feature type="region of interest" description="Disordered" evidence="2">
    <location>
        <begin position="1"/>
        <end position="30"/>
    </location>
</feature>
<gene>
    <name evidence="3" type="ORF">TKK_011741</name>
</gene>
<accession>A0ABD2WMF1</accession>
<evidence type="ECO:0000313" key="3">
    <source>
        <dbReference type="EMBL" id="KAL3393874.1"/>
    </source>
</evidence>
<keyword evidence="4" id="KW-1185">Reference proteome</keyword>
<dbReference type="EMBL" id="JBJJXI010000095">
    <property type="protein sequence ID" value="KAL3393874.1"/>
    <property type="molecule type" value="Genomic_DNA"/>
</dbReference>
<comment type="caution">
    <text evidence="3">The sequence shown here is derived from an EMBL/GenBank/DDBJ whole genome shotgun (WGS) entry which is preliminary data.</text>
</comment>
<dbReference type="Gene3D" id="1.25.40.20">
    <property type="entry name" value="Ankyrin repeat-containing domain"/>
    <property type="match status" value="3"/>
</dbReference>
<dbReference type="PROSITE" id="PS50088">
    <property type="entry name" value="ANK_REPEAT"/>
    <property type="match status" value="4"/>
</dbReference>
<dbReference type="SMART" id="SM00248">
    <property type="entry name" value="ANK"/>
    <property type="match status" value="8"/>
</dbReference>
<dbReference type="InterPro" id="IPR036770">
    <property type="entry name" value="Ankyrin_rpt-contain_sf"/>
</dbReference>
<dbReference type="PRINTS" id="PR01415">
    <property type="entry name" value="ANKYRIN"/>
</dbReference>
<evidence type="ECO:0000256" key="2">
    <source>
        <dbReference type="SAM" id="MobiDB-lite"/>
    </source>
</evidence>
<dbReference type="SUPFAM" id="SSF48403">
    <property type="entry name" value="Ankyrin repeat"/>
    <property type="match status" value="2"/>
</dbReference>
<name>A0ABD2WMF1_9HYME</name>
<feature type="repeat" description="ANK" evidence="1">
    <location>
        <begin position="83"/>
        <end position="115"/>
    </location>
</feature>
<dbReference type="Proteomes" id="UP001627154">
    <property type="component" value="Unassembled WGS sequence"/>
</dbReference>
<protein>
    <submittedName>
        <fullName evidence="3">Uncharacterized protein</fullName>
    </submittedName>
</protein>
<proteinExistence type="predicted"/>
<feature type="repeat" description="ANK" evidence="1">
    <location>
        <begin position="359"/>
        <end position="387"/>
    </location>
</feature>
<dbReference type="AlphaFoldDB" id="A0ABD2WMF1"/>
<feature type="repeat" description="ANK" evidence="1">
    <location>
        <begin position="159"/>
        <end position="191"/>
    </location>
</feature>
<evidence type="ECO:0000313" key="4">
    <source>
        <dbReference type="Proteomes" id="UP001627154"/>
    </source>
</evidence>
<keyword evidence="1" id="KW-0040">ANK repeat</keyword>
<dbReference type="InterPro" id="IPR002110">
    <property type="entry name" value="Ankyrin_rpt"/>
</dbReference>
<dbReference type="PANTHER" id="PTHR24118">
    <property type="entry name" value="POTE ANKYRIN DOMAIN"/>
    <property type="match status" value="1"/>
</dbReference>
<dbReference type="Pfam" id="PF12796">
    <property type="entry name" value="Ank_2"/>
    <property type="match status" value="3"/>
</dbReference>
<organism evidence="3 4">
    <name type="scientific">Trichogramma kaykai</name>
    <dbReference type="NCBI Taxonomy" id="54128"/>
    <lineage>
        <taxon>Eukaryota</taxon>
        <taxon>Metazoa</taxon>
        <taxon>Ecdysozoa</taxon>
        <taxon>Arthropoda</taxon>
        <taxon>Hexapoda</taxon>
        <taxon>Insecta</taxon>
        <taxon>Pterygota</taxon>
        <taxon>Neoptera</taxon>
        <taxon>Endopterygota</taxon>
        <taxon>Hymenoptera</taxon>
        <taxon>Apocrita</taxon>
        <taxon>Proctotrupomorpha</taxon>
        <taxon>Chalcidoidea</taxon>
        <taxon>Trichogrammatidae</taxon>
        <taxon>Trichogramma</taxon>
    </lineage>
</organism>